<keyword evidence="2" id="KW-1185">Reference proteome</keyword>
<protein>
    <submittedName>
        <fullName evidence="1">Uncharacterized protein</fullName>
    </submittedName>
</protein>
<gene>
    <name evidence="1" type="ORF">CS063_05015</name>
</gene>
<reference evidence="1" key="1">
    <citation type="submission" date="2017-10" db="EMBL/GenBank/DDBJ databases">
        <title>Genome sequence of cellulolytic Lachnospiraceae bacterium XHS1971 isolated from hotspring sediment.</title>
        <authorList>
            <person name="Vasudevan G."/>
            <person name="Joshi A.J."/>
            <person name="Hivarkar S."/>
            <person name="Lanjekar V.B."/>
            <person name="Dhakephalkar P.K."/>
            <person name="Dagar S."/>
        </authorList>
    </citation>
    <scope>NUCLEOTIDE SEQUENCE</scope>
    <source>
        <strain evidence="1">XHS1971</strain>
    </source>
</reference>
<sequence>MNVLETLQTKELITDDQIHILKTSIRQKYPYISSHDSACLFAKAVHELLNQNLKAFNKEECQRIKRAVLEQAITRDAFSINYLDIFKVCSILQEENPLLLTPIATWLSAHHPKALSMNEVQNLLTELTPSRQLTPSIASTRQTSYLPLFMELVRKVWTYLKTHKVLMLQSVTLIFLTCTLSYSLYRSHEEKQLYIETMETLAIQPLAPPIRTESNEETPSLESPLQPELRYKDIDELALTNWLTNKQSLLAKTPYFDSIMAVAEEFNINPLLLFAITGQEQGFVPVDHHKASTIANNPFNVYGSWQDFNTNITDTSRIAARTILNLSKDCPPDEDPIKWLNRKYAEDPNWHIGVSQILTQLEEVAGQSK</sequence>
<evidence type="ECO:0000313" key="2">
    <source>
        <dbReference type="Proteomes" id="UP000224460"/>
    </source>
</evidence>
<accession>A0AC61DFC4</accession>
<evidence type="ECO:0000313" key="1">
    <source>
        <dbReference type="EMBL" id="PHV71411.1"/>
    </source>
</evidence>
<proteinExistence type="predicted"/>
<name>A0AC61DFC4_9FIRM</name>
<dbReference type="EMBL" id="PEDL01000003">
    <property type="protein sequence ID" value="PHV71411.1"/>
    <property type="molecule type" value="Genomic_DNA"/>
</dbReference>
<organism evidence="1 2">
    <name type="scientific">Sporanaerobium hydrogeniformans</name>
    <dbReference type="NCBI Taxonomy" id="3072179"/>
    <lineage>
        <taxon>Bacteria</taxon>
        <taxon>Bacillati</taxon>
        <taxon>Bacillota</taxon>
        <taxon>Clostridia</taxon>
        <taxon>Lachnospirales</taxon>
        <taxon>Lachnospiraceae</taxon>
        <taxon>Sporanaerobium</taxon>
    </lineage>
</organism>
<dbReference type="Proteomes" id="UP000224460">
    <property type="component" value="Unassembled WGS sequence"/>
</dbReference>
<comment type="caution">
    <text evidence="1">The sequence shown here is derived from an EMBL/GenBank/DDBJ whole genome shotgun (WGS) entry which is preliminary data.</text>
</comment>